<feature type="domain" description="Glycoside hydrolase family 31 TIM barrel" evidence="4">
    <location>
        <begin position="424"/>
        <end position="538"/>
    </location>
</feature>
<dbReference type="InterPro" id="IPR048395">
    <property type="entry name" value="Glyco_hydro_31_C"/>
</dbReference>
<evidence type="ECO:0000256" key="2">
    <source>
        <dbReference type="RuleBase" id="RU361185"/>
    </source>
</evidence>
<dbReference type="PANTHER" id="PTHR22762:SF120">
    <property type="entry name" value="HETEROGLYCAN GLUCOSIDASE 1"/>
    <property type="match status" value="1"/>
</dbReference>
<name>A0ABP9B432_9ACTN</name>
<dbReference type="Gene3D" id="2.60.40.1180">
    <property type="entry name" value="Golgi alpha-mannosidase II"/>
    <property type="match status" value="1"/>
</dbReference>
<reference evidence="7" key="1">
    <citation type="journal article" date="2019" name="Int. J. Syst. Evol. Microbiol.">
        <title>The Global Catalogue of Microorganisms (GCM) 10K type strain sequencing project: providing services to taxonomists for standard genome sequencing and annotation.</title>
        <authorList>
            <consortium name="The Broad Institute Genomics Platform"/>
            <consortium name="The Broad Institute Genome Sequencing Center for Infectious Disease"/>
            <person name="Wu L."/>
            <person name="Ma J."/>
        </authorList>
    </citation>
    <scope>NUCLEOTIDE SEQUENCE [LARGE SCALE GENOMIC DNA]</scope>
    <source>
        <strain evidence="7">JCM 18324</strain>
    </source>
</reference>
<evidence type="ECO:0000259" key="4">
    <source>
        <dbReference type="Pfam" id="PF01055"/>
    </source>
</evidence>
<dbReference type="Pfam" id="PF21365">
    <property type="entry name" value="Glyco_hydro_31_3rd"/>
    <property type="match status" value="1"/>
</dbReference>
<dbReference type="Pfam" id="PF01055">
    <property type="entry name" value="Glyco_hydro_31_2nd"/>
    <property type="match status" value="1"/>
</dbReference>
<dbReference type="InterPro" id="IPR013780">
    <property type="entry name" value="Glyco_hydro_b"/>
</dbReference>
<evidence type="ECO:0000259" key="5">
    <source>
        <dbReference type="Pfam" id="PF21365"/>
    </source>
</evidence>
<evidence type="ECO:0000313" key="7">
    <source>
        <dbReference type="Proteomes" id="UP001501147"/>
    </source>
</evidence>
<dbReference type="Proteomes" id="UP001501147">
    <property type="component" value="Unassembled WGS sequence"/>
</dbReference>
<dbReference type="EMBL" id="BAABJV010000015">
    <property type="protein sequence ID" value="GAA4790055.1"/>
    <property type="molecule type" value="Genomic_DNA"/>
</dbReference>
<proteinExistence type="inferred from homology"/>
<protein>
    <submittedName>
        <fullName evidence="6">Glycoside hydrolase family 31 protein</fullName>
    </submittedName>
</protein>
<evidence type="ECO:0000256" key="3">
    <source>
        <dbReference type="SAM" id="MobiDB-lite"/>
    </source>
</evidence>
<dbReference type="Gene3D" id="3.20.20.80">
    <property type="entry name" value="Glycosidases"/>
    <property type="match status" value="2"/>
</dbReference>
<keyword evidence="2" id="KW-0326">Glycosidase</keyword>
<dbReference type="InterPro" id="IPR017853">
    <property type="entry name" value="GH"/>
</dbReference>
<feature type="domain" description="Glycosyl hydrolase family 31 C-terminal" evidence="5">
    <location>
        <begin position="571"/>
        <end position="657"/>
    </location>
</feature>
<evidence type="ECO:0000256" key="1">
    <source>
        <dbReference type="ARBA" id="ARBA00007806"/>
    </source>
</evidence>
<dbReference type="GO" id="GO:0016787">
    <property type="term" value="F:hydrolase activity"/>
    <property type="evidence" value="ECO:0007669"/>
    <property type="project" value="UniProtKB-KW"/>
</dbReference>
<dbReference type="RefSeq" id="WP_345615435.1">
    <property type="nucleotide sequence ID" value="NZ_BAABJV010000015.1"/>
</dbReference>
<dbReference type="SUPFAM" id="SSF51445">
    <property type="entry name" value="(Trans)glycosidases"/>
    <property type="match status" value="1"/>
</dbReference>
<gene>
    <name evidence="6" type="ORF">GCM10023329_47110</name>
</gene>
<organism evidence="6 7">
    <name type="scientific">Streptomyces sanyensis</name>
    <dbReference type="NCBI Taxonomy" id="568869"/>
    <lineage>
        <taxon>Bacteria</taxon>
        <taxon>Bacillati</taxon>
        <taxon>Actinomycetota</taxon>
        <taxon>Actinomycetes</taxon>
        <taxon>Kitasatosporales</taxon>
        <taxon>Streptomycetaceae</taxon>
        <taxon>Streptomyces</taxon>
    </lineage>
</organism>
<comment type="caution">
    <text evidence="6">The sequence shown here is derived from an EMBL/GenBank/DDBJ whole genome shotgun (WGS) entry which is preliminary data.</text>
</comment>
<sequence>MDDRGLVRPVQWFGSWRGRRGELSARGGAGAAAGASRGERARTPGAAVGAEPSDGGGVVRFARSSLRIFVTAGGAVFSGWDGAEPLPSHGLAGSPPERDPRAVLEPDMDGGWRVVSERVTVAVSRLGAVEFRTPGGVVLRRELPPRWWEPVDGGPGRWLLRSEVAADARVFGWGGRTEGVRLREARLGWADGAAGGRSPLFGMPVELVVADAGTHLVFHDTARAGRVVVREGEEGAGSGHDRSGTVELRMDGGPLRSWLLVGGPARVLGGFVRLTGAPVLPPAWAFGRHHRFRFEGPVAEAEVREAVAGCSARGVPLSAVHLGDSAAHLPQTPEVSGGSARDAGAVPDAARLAKDLDGAGVRLVWAGAPGGGPEPAARGQDAGVPYAELSARGFAGVVRGPALRDGSGAGLAGAGVVGAGVVDEARAVREELQAACPEEPPFLAAVEGWAGIQRAAAAWVAQDPVQDGWAGLRAALSAVLGLGLCGVPFTGLDVSEAAAPGGSPPGRWRRAAPGASPELALRRLELAAFLPMLRTSGPQAVPGPDGEAVLRERERLVPYLLSSARLARWTGAPMVRPLWWEHPGDRGLRECEDAFLLGDALLVAPVLEPGATRRAVRLPRGRWYSTAAACPWEGPGEVVVEAPLGRVPVLARAGSVLPVRGPGGGTEWEVWAPVRGRTGGGLVARDTDGGPADPGIGRYTTRWDGDRVVAEWRVGDERVPVAGPLRVRGDG</sequence>
<keyword evidence="7" id="KW-1185">Reference proteome</keyword>
<dbReference type="PANTHER" id="PTHR22762">
    <property type="entry name" value="ALPHA-GLUCOSIDASE"/>
    <property type="match status" value="1"/>
</dbReference>
<feature type="region of interest" description="Disordered" evidence="3">
    <location>
        <begin position="22"/>
        <end position="53"/>
    </location>
</feature>
<evidence type="ECO:0000313" key="6">
    <source>
        <dbReference type="EMBL" id="GAA4790055.1"/>
    </source>
</evidence>
<comment type="similarity">
    <text evidence="1 2">Belongs to the glycosyl hydrolase 31 family.</text>
</comment>
<accession>A0ABP9B432</accession>
<dbReference type="InterPro" id="IPR000322">
    <property type="entry name" value="Glyco_hydro_31_TIM"/>
</dbReference>
<dbReference type="SUPFAM" id="SSF51011">
    <property type="entry name" value="Glycosyl hydrolase domain"/>
    <property type="match status" value="1"/>
</dbReference>
<keyword evidence="2 6" id="KW-0378">Hydrolase</keyword>